<dbReference type="PANTHER" id="PTHR34310">
    <property type="entry name" value="DUF427 DOMAIN PROTEIN (AFU_ORTHOLOGUE AFUA_3G02220)"/>
    <property type="match status" value="1"/>
</dbReference>
<name>A0A0F9XYJ9_TRIHA</name>
<dbReference type="OMA" id="ENNHYFP"/>
<comment type="caution">
    <text evidence="2">The sequence shown here is derived from an EMBL/GenBank/DDBJ whole genome shotgun (WGS) entry which is preliminary data.</text>
</comment>
<gene>
    <name evidence="2" type="ORF">THAR02_02845</name>
</gene>
<proteinExistence type="predicted"/>
<dbReference type="OrthoDB" id="18996at2759"/>
<dbReference type="EMBL" id="JOKZ01000060">
    <property type="protein sequence ID" value="KKP05058.1"/>
    <property type="molecule type" value="Genomic_DNA"/>
</dbReference>
<dbReference type="InterPro" id="IPR007361">
    <property type="entry name" value="DUF427"/>
</dbReference>
<dbReference type="Gene3D" id="2.170.150.40">
    <property type="entry name" value="Domain of unknown function (DUF427)"/>
    <property type="match status" value="1"/>
</dbReference>
<sequence>MGKPVVLRTGHATARVNGTVVAEATEWRETEGSVYFPPESVKKEYFQGTDLTTRCPWKGDASYYSIDVGSAKHENAAWYYKEPLAGAVDLRDHVAFYKTKVEVTVE</sequence>
<dbReference type="PANTHER" id="PTHR34310:SF5">
    <property type="entry name" value="DUF427 DOMAIN PROTEIN (AFU_ORTHOLOGUE AFUA_3G02220)"/>
    <property type="match status" value="1"/>
</dbReference>
<dbReference type="Pfam" id="PF04248">
    <property type="entry name" value="NTP_transf_9"/>
    <property type="match status" value="1"/>
</dbReference>
<dbReference type="AlphaFoldDB" id="A0A0F9XYJ9"/>
<dbReference type="InterPro" id="IPR038694">
    <property type="entry name" value="DUF427_sf"/>
</dbReference>
<dbReference type="Proteomes" id="UP000034112">
    <property type="component" value="Unassembled WGS sequence"/>
</dbReference>
<reference evidence="3" key="1">
    <citation type="journal article" date="2015" name="Genome Announc.">
        <title>Draft whole-genome sequence of the biocontrol agent Trichoderma harzianum T6776.</title>
        <authorList>
            <person name="Baroncelli R."/>
            <person name="Piaggeschi G."/>
            <person name="Fiorini L."/>
            <person name="Bertolini E."/>
            <person name="Zapparata A."/>
            <person name="Pe M.E."/>
            <person name="Sarrocco S."/>
            <person name="Vannacci G."/>
        </authorList>
    </citation>
    <scope>NUCLEOTIDE SEQUENCE [LARGE SCALE GENOMIC DNA]</scope>
    <source>
        <strain evidence="3">T6776</strain>
    </source>
</reference>
<evidence type="ECO:0000259" key="1">
    <source>
        <dbReference type="Pfam" id="PF04248"/>
    </source>
</evidence>
<evidence type="ECO:0000313" key="2">
    <source>
        <dbReference type="EMBL" id="KKP05058.1"/>
    </source>
</evidence>
<feature type="domain" description="DUF427" evidence="1">
    <location>
        <begin position="13"/>
        <end position="98"/>
    </location>
</feature>
<protein>
    <recommendedName>
        <fullName evidence="1">DUF427 domain-containing protein</fullName>
    </recommendedName>
</protein>
<evidence type="ECO:0000313" key="3">
    <source>
        <dbReference type="Proteomes" id="UP000034112"/>
    </source>
</evidence>
<accession>A0A0F9XYJ9</accession>
<organism evidence="2 3">
    <name type="scientific">Trichoderma harzianum</name>
    <name type="common">Hypocrea lixii</name>
    <dbReference type="NCBI Taxonomy" id="5544"/>
    <lineage>
        <taxon>Eukaryota</taxon>
        <taxon>Fungi</taxon>
        <taxon>Dikarya</taxon>
        <taxon>Ascomycota</taxon>
        <taxon>Pezizomycotina</taxon>
        <taxon>Sordariomycetes</taxon>
        <taxon>Hypocreomycetidae</taxon>
        <taxon>Hypocreales</taxon>
        <taxon>Hypocreaceae</taxon>
        <taxon>Trichoderma</taxon>
    </lineage>
</organism>